<evidence type="ECO:0000313" key="12">
    <source>
        <dbReference type="Proteomes" id="UP001139410"/>
    </source>
</evidence>
<feature type="binding site" evidence="9">
    <location>
        <position position="91"/>
    </location>
    <ligand>
        <name>substrate</name>
    </ligand>
</feature>
<comment type="subcellular location">
    <subcellularLocation>
        <location evidence="9">Cytoplasm</location>
    </subcellularLocation>
</comment>
<keyword evidence="3 9" id="KW-0808">Transferase</keyword>
<feature type="binding site" evidence="9">
    <location>
        <position position="9"/>
    </location>
    <ligand>
        <name>Mg(2+)</name>
        <dbReference type="ChEBI" id="CHEBI:18420"/>
    </ligand>
</feature>
<keyword evidence="8 9" id="KW-0460">Magnesium</keyword>
<dbReference type="InterPro" id="IPR023865">
    <property type="entry name" value="Aliphatic_acid_kinase_CS"/>
</dbReference>
<comment type="similarity">
    <text evidence="1 9 10">Belongs to the acetokinase family.</text>
</comment>
<dbReference type="InterPro" id="IPR004372">
    <property type="entry name" value="Ac/propionate_kinase"/>
</dbReference>
<feature type="binding site" evidence="9">
    <location>
        <begin position="281"/>
        <end position="283"/>
    </location>
    <ligand>
        <name>ATP</name>
        <dbReference type="ChEBI" id="CHEBI:30616"/>
    </ligand>
</feature>
<comment type="caution">
    <text evidence="9">Lacks conserved residue(s) required for the propagation of feature annotation.</text>
</comment>
<keyword evidence="12" id="KW-1185">Reference proteome</keyword>
<dbReference type="Proteomes" id="UP001139410">
    <property type="component" value="Unassembled WGS sequence"/>
</dbReference>
<dbReference type="GO" id="GO:0006085">
    <property type="term" value="P:acetyl-CoA biosynthetic process"/>
    <property type="evidence" value="ECO:0007669"/>
    <property type="project" value="UniProtKB-UniRule"/>
</dbReference>
<organism evidence="11 12">
    <name type="scientific">Sphingomonas cremea</name>
    <dbReference type="NCBI Taxonomy" id="2904799"/>
    <lineage>
        <taxon>Bacteria</taxon>
        <taxon>Pseudomonadati</taxon>
        <taxon>Pseudomonadota</taxon>
        <taxon>Alphaproteobacteria</taxon>
        <taxon>Sphingomonadales</taxon>
        <taxon>Sphingomonadaceae</taxon>
        <taxon>Sphingomonas</taxon>
    </lineage>
</organism>
<keyword evidence="5 9" id="KW-0547">Nucleotide-binding</keyword>
<dbReference type="PIRSF" id="PIRSF000722">
    <property type="entry name" value="Acetate_prop_kin"/>
    <property type="match status" value="1"/>
</dbReference>
<dbReference type="RefSeq" id="WP_235067658.1">
    <property type="nucleotide sequence ID" value="NZ_JAKFGM010000002.1"/>
</dbReference>
<dbReference type="GO" id="GO:0008776">
    <property type="term" value="F:acetate kinase activity"/>
    <property type="evidence" value="ECO:0007669"/>
    <property type="project" value="UniProtKB-UniRule"/>
</dbReference>
<dbReference type="PANTHER" id="PTHR21060">
    <property type="entry name" value="ACETATE KINASE"/>
    <property type="match status" value="1"/>
</dbReference>
<dbReference type="Gene3D" id="3.30.420.40">
    <property type="match status" value="2"/>
</dbReference>
<accession>A0A9X1QKN4</accession>
<dbReference type="PRINTS" id="PR00471">
    <property type="entry name" value="ACETATEKNASE"/>
</dbReference>
<comment type="caution">
    <text evidence="11">The sequence shown here is derived from an EMBL/GenBank/DDBJ whole genome shotgun (WGS) entry which is preliminary data.</text>
</comment>
<evidence type="ECO:0000313" key="11">
    <source>
        <dbReference type="EMBL" id="MCF2515145.1"/>
    </source>
</evidence>
<keyword evidence="2 9" id="KW-0963">Cytoplasm</keyword>
<reference evidence="11" key="1">
    <citation type="submission" date="2022-01" db="EMBL/GenBank/DDBJ databases">
        <authorList>
            <person name="Jo J.-H."/>
            <person name="Im W.-T."/>
        </authorList>
    </citation>
    <scope>NUCLEOTIDE SEQUENCE</scope>
    <source>
        <strain evidence="11">G124</strain>
    </source>
</reference>
<dbReference type="PROSITE" id="PS01076">
    <property type="entry name" value="ACETATE_KINASE_2"/>
    <property type="match status" value="1"/>
</dbReference>
<proteinExistence type="inferred from homology"/>
<dbReference type="EC" id="2.7.2.1" evidence="9"/>
<keyword evidence="4 9" id="KW-0479">Metal-binding</keyword>
<dbReference type="GO" id="GO:0000287">
    <property type="term" value="F:magnesium ion binding"/>
    <property type="evidence" value="ECO:0007669"/>
    <property type="project" value="UniProtKB-UniRule"/>
</dbReference>
<dbReference type="GO" id="GO:0005524">
    <property type="term" value="F:ATP binding"/>
    <property type="evidence" value="ECO:0007669"/>
    <property type="project" value="UniProtKB-KW"/>
</dbReference>
<dbReference type="SUPFAM" id="SSF53067">
    <property type="entry name" value="Actin-like ATPase domain"/>
    <property type="match status" value="2"/>
</dbReference>
<protein>
    <recommendedName>
        <fullName evidence="9">Acetate kinase</fullName>
        <ecNumber evidence="9">2.7.2.1</ecNumber>
    </recommendedName>
    <alternativeName>
        <fullName evidence="9">Acetokinase</fullName>
    </alternativeName>
</protein>
<dbReference type="InterPro" id="IPR043129">
    <property type="entry name" value="ATPase_NBD"/>
</dbReference>
<evidence type="ECO:0000256" key="7">
    <source>
        <dbReference type="ARBA" id="ARBA00022840"/>
    </source>
</evidence>
<dbReference type="AlphaFoldDB" id="A0A9X1QKN4"/>
<comment type="pathway">
    <text evidence="9">Metabolic intermediate biosynthesis; acetyl-CoA biosynthesis; acetyl-CoA from acetate: step 1/2.</text>
</comment>
<feature type="binding site" evidence="9">
    <location>
        <begin position="206"/>
        <end position="210"/>
    </location>
    <ligand>
        <name>ATP</name>
        <dbReference type="ChEBI" id="CHEBI:30616"/>
    </ligand>
</feature>
<dbReference type="GO" id="GO:0005829">
    <property type="term" value="C:cytosol"/>
    <property type="evidence" value="ECO:0007669"/>
    <property type="project" value="TreeGrafter"/>
</dbReference>
<comment type="catalytic activity">
    <reaction evidence="9">
        <text>acetate + ATP = acetyl phosphate + ADP</text>
        <dbReference type="Rhea" id="RHEA:11352"/>
        <dbReference type="ChEBI" id="CHEBI:22191"/>
        <dbReference type="ChEBI" id="CHEBI:30089"/>
        <dbReference type="ChEBI" id="CHEBI:30616"/>
        <dbReference type="ChEBI" id="CHEBI:456216"/>
        <dbReference type="EC" id="2.7.2.1"/>
    </reaction>
</comment>
<feature type="binding site" evidence="9">
    <location>
        <position position="377"/>
    </location>
    <ligand>
        <name>Mg(2+)</name>
        <dbReference type="ChEBI" id="CHEBI:18420"/>
    </ligand>
</feature>
<feature type="site" description="Transition state stabilizer" evidence="9">
    <location>
        <position position="239"/>
    </location>
</feature>
<evidence type="ECO:0000256" key="2">
    <source>
        <dbReference type="ARBA" id="ARBA00022490"/>
    </source>
</evidence>
<comment type="cofactor">
    <cofactor evidence="9">
        <name>Mg(2+)</name>
        <dbReference type="ChEBI" id="CHEBI:18420"/>
    </cofactor>
    <cofactor evidence="9">
        <name>Mn(2+)</name>
        <dbReference type="ChEBI" id="CHEBI:29035"/>
    </cofactor>
    <text evidence="9">Mg(2+). Can also accept Mn(2+).</text>
</comment>
<evidence type="ECO:0000256" key="4">
    <source>
        <dbReference type="ARBA" id="ARBA00022723"/>
    </source>
</evidence>
<evidence type="ECO:0000256" key="1">
    <source>
        <dbReference type="ARBA" id="ARBA00008748"/>
    </source>
</evidence>
<dbReference type="EMBL" id="JAKFGM010000002">
    <property type="protein sequence ID" value="MCF2515145.1"/>
    <property type="molecule type" value="Genomic_DNA"/>
</dbReference>
<dbReference type="NCBIfam" id="TIGR00016">
    <property type="entry name" value="ackA"/>
    <property type="match status" value="1"/>
</dbReference>
<comment type="subunit">
    <text evidence="9">Homodimer.</text>
</comment>
<evidence type="ECO:0000256" key="8">
    <source>
        <dbReference type="ARBA" id="ARBA00022842"/>
    </source>
</evidence>
<dbReference type="PANTHER" id="PTHR21060:SF21">
    <property type="entry name" value="ACETATE KINASE"/>
    <property type="match status" value="1"/>
</dbReference>
<feature type="site" description="Transition state stabilizer" evidence="9">
    <location>
        <position position="179"/>
    </location>
</feature>
<keyword evidence="6 9" id="KW-0418">Kinase</keyword>
<dbReference type="HAMAP" id="MF_00020">
    <property type="entry name" value="Acetate_kinase"/>
    <property type="match status" value="1"/>
</dbReference>
<evidence type="ECO:0000256" key="9">
    <source>
        <dbReference type="HAMAP-Rule" id="MF_00020"/>
    </source>
</evidence>
<evidence type="ECO:0000256" key="3">
    <source>
        <dbReference type="ARBA" id="ARBA00022679"/>
    </source>
</evidence>
<dbReference type="GO" id="GO:0006083">
    <property type="term" value="P:acetate metabolic process"/>
    <property type="evidence" value="ECO:0007669"/>
    <property type="project" value="TreeGrafter"/>
</dbReference>
<feature type="active site" description="Proton donor/acceptor" evidence="9">
    <location>
        <position position="148"/>
    </location>
</feature>
<name>A0A9X1QKN4_9SPHN</name>
<gene>
    <name evidence="9" type="primary">ackA</name>
    <name evidence="11" type="ORF">LVY65_08730</name>
</gene>
<dbReference type="InterPro" id="IPR000890">
    <property type="entry name" value="Aliphatic_acid_kin_short-chain"/>
</dbReference>
<keyword evidence="7 9" id="KW-0067">ATP-binding</keyword>
<evidence type="ECO:0000256" key="10">
    <source>
        <dbReference type="RuleBase" id="RU003835"/>
    </source>
</evidence>
<sequence length="409" mass="43466">MAEPIAVINAGSSSIKFALYTAGANQPAAFRGQVERIGSAPHLSISDLGGNAVADEQWPAEGFDHRKATSVIFEQAIQLLRGTPVAAVGHRVVHGGTDFAAPIRIDDEIIGKLRALCPLAPLHQPHNLAAIEAIAEAAPHMPQVACFDTAFHRNQPELAQLFALPREITQSGVRRYGFHGLSYEFVSQRLRELAPGLGDARVLIAHLGNGASMCAMRAGRSMATTMGFTAVDGLMMGTRCGNIDPGVLIYLMDERGMGPRDIEDLIYKRSGLLGVSGISSDMRSLRASNDSSAAQAIDLFVYRIVREIGSLVAAMSGIDALVFTGGIGERDAATRSAVARGCSWLGVELDEMRNQMGEGLISIDEGSLPVWVIRTDEESMVARHTAEVLGLAGTDKARPAQSDVASAPN</sequence>
<comment type="function">
    <text evidence="9">Catalyzes the formation of acetyl phosphate from acetate and ATP. Can also catalyze the reverse reaction.</text>
</comment>
<evidence type="ECO:0000256" key="6">
    <source>
        <dbReference type="ARBA" id="ARBA00022777"/>
    </source>
</evidence>
<feature type="binding site" evidence="9">
    <location>
        <position position="16"/>
    </location>
    <ligand>
        <name>ATP</name>
        <dbReference type="ChEBI" id="CHEBI:30616"/>
    </ligand>
</feature>
<evidence type="ECO:0000256" key="5">
    <source>
        <dbReference type="ARBA" id="ARBA00022741"/>
    </source>
</evidence>
<dbReference type="Pfam" id="PF00871">
    <property type="entry name" value="Acetate_kinase"/>
    <property type="match status" value="1"/>
</dbReference>